<feature type="signal peptide" evidence="1">
    <location>
        <begin position="1"/>
        <end position="15"/>
    </location>
</feature>
<keyword evidence="1" id="KW-0732">Signal</keyword>
<dbReference type="Proteomes" id="UP001365542">
    <property type="component" value="Unassembled WGS sequence"/>
</dbReference>
<dbReference type="EMBL" id="JAVHJO010000004">
    <property type="protein sequence ID" value="KAK6540779.1"/>
    <property type="molecule type" value="Genomic_DNA"/>
</dbReference>
<reference evidence="2 3" key="1">
    <citation type="submission" date="2019-10" db="EMBL/GenBank/DDBJ databases">
        <authorList>
            <person name="Palmer J.M."/>
        </authorList>
    </citation>
    <scope>NUCLEOTIDE SEQUENCE [LARGE SCALE GENOMIC DNA]</scope>
    <source>
        <strain evidence="2 3">TWF694</strain>
    </source>
</reference>
<keyword evidence="3" id="KW-1185">Reference proteome</keyword>
<proteinExistence type="predicted"/>
<accession>A0AAV9XHY8</accession>
<protein>
    <submittedName>
        <fullName evidence="2">Uncharacterized protein</fullName>
    </submittedName>
</protein>
<name>A0AAV9XHY8_9PEZI</name>
<comment type="caution">
    <text evidence="2">The sequence shown here is derived from an EMBL/GenBank/DDBJ whole genome shotgun (WGS) entry which is preliminary data.</text>
</comment>
<dbReference type="AlphaFoldDB" id="A0AAV9XHY8"/>
<gene>
    <name evidence="2" type="ORF">TWF694_008169</name>
</gene>
<evidence type="ECO:0000256" key="1">
    <source>
        <dbReference type="SAM" id="SignalP"/>
    </source>
</evidence>
<organism evidence="2 3">
    <name type="scientific">Orbilia ellipsospora</name>
    <dbReference type="NCBI Taxonomy" id="2528407"/>
    <lineage>
        <taxon>Eukaryota</taxon>
        <taxon>Fungi</taxon>
        <taxon>Dikarya</taxon>
        <taxon>Ascomycota</taxon>
        <taxon>Pezizomycotina</taxon>
        <taxon>Orbiliomycetes</taxon>
        <taxon>Orbiliales</taxon>
        <taxon>Orbiliaceae</taxon>
        <taxon>Orbilia</taxon>
    </lineage>
</organism>
<feature type="chain" id="PRO_5043429594" evidence="1">
    <location>
        <begin position="16"/>
        <end position="100"/>
    </location>
</feature>
<evidence type="ECO:0000313" key="2">
    <source>
        <dbReference type="EMBL" id="KAK6540779.1"/>
    </source>
</evidence>
<sequence length="100" mass="10816">MRFQPILLFAAFVSAIPMNLNPESASKLAVIQARQEPTNAEIQAAIEHVVSRLPADRQEAARARMNTPDGINFVKAGIKYFKDAKAKSPAAVPAVDISVN</sequence>
<evidence type="ECO:0000313" key="3">
    <source>
        <dbReference type="Proteomes" id="UP001365542"/>
    </source>
</evidence>